<protein>
    <submittedName>
        <fullName evidence="1">Uncharacterized protein</fullName>
    </submittedName>
</protein>
<organism evidence="1 2">
    <name type="scientific">Comamonas thiooxydans</name>
    <dbReference type="NCBI Taxonomy" id="363952"/>
    <lineage>
        <taxon>Bacteria</taxon>
        <taxon>Pseudomonadati</taxon>
        <taxon>Pseudomonadota</taxon>
        <taxon>Betaproteobacteria</taxon>
        <taxon>Burkholderiales</taxon>
        <taxon>Comamonadaceae</taxon>
        <taxon>Comamonas</taxon>
    </lineage>
</organism>
<evidence type="ECO:0000313" key="1">
    <source>
        <dbReference type="EMBL" id="KGG86168.1"/>
    </source>
</evidence>
<sequence length="44" mass="4943">MGPPKPEWHIVTICHGFVVEVNCNGGGYRRVYRDGRIEAVDANE</sequence>
<reference evidence="1 2" key="1">
    <citation type="submission" date="2013-09" db="EMBL/GenBank/DDBJ databases">
        <title>High correlation between genotypes and phenotypes of environmental bacteria Comamonas testosteroni strains.</title>
        <authorList>
            <person name="Liu L."/>
            <person name="Zhu W."/>
            <person name="Xia X."/>
            <person name="Xu B."/>
            <person name="Luo M."/>
            <person name="Wang G."/>
        </authorList>
    </citation>
    <scope>NUCLEOTIDE SEQUENCE [LARGE SCALE GENOMIC DNA]</scope>
    <source>
        <strain evidence="1 2">JL14</strain>
    </source>
</reference>
<accession>A0A0E3BAP2</accession>
<dbReference type="EMBL" id="AWTN01000114">
    <property type="protein sequence ID" value="KGG86168.1"/>
    <property type="molecule type" value="Genomic_DNA"/>
</dbReference>
<dbReference type="Proteomes" id="UP000029567">
    <property type="component" value="Unassembled WGS sequence"/>
</dbReference>
<proteinExistence type="predicted"/>
<comment type="caution">
    <text evidence="1">The sequence shown here is derived from an EMBL/GenBank/DDBJ whole genome shotgun (WGS) entry which is preliminary data.</text>
</comment>
<evidence type="ECO:0000313" key="2">
    <source>
        <dbReference type="Proteomes" id="UP000029567"/>
    </source>
</evidence>
<name>A0A0E3BAP2_9BURK</name>
<gene>
    <name evidence="1" type="ORF">P245_20845</name>
</gene>
<dbReference type="AlphaFoldDB" id="A0A0E3BAP2"/>